<dbReference type="EMBL" id="MH553517">
    <property type="protein sequence ID" value="AXH50971.1"/>
    <property type="molecule type" value="Genomic_DNA"/>
</dbReference>
<dbReference type="Pfam" id="PF00176">
    <property type="entry name" value="SNF2-rel_dom"/>
    <property type="match status" value="1"/>
</dbReference>
<protein>
    <submittedName>
        <fullName evidence="2">ATPase DNA helicase</fullName>
    </submittedName>
</protein>
<feature type="domain" description="Helicase ATP-binding" evidence="1">
    <location>
        <begin position="13"/>
        <end position="185"/>
    </location>
</feature>
<sequence>MKFTAREYQKLIIRFVLRVRRGNVWASMGSGKTGALLKAINRMIAFGRLEGNVLICAPLTVAAVTWPDEAKKWRFPNIRRIVPIVGTPAEREAALRKKARVYSINYENIPWLIEYLGAKNWPFSVIVADECTRLKSFRTKQGGARAKALAKVAFGEYSMYYGLTGTPAPNGYADLWGQQYFVDKGKRLGTSFTGFQDRYYRPVRDKSQSHGMGINYVIRNGADKAIRRKLEDCTITVDAADYFDVSELRHVTREVVLPKKARKAYDKMEQQFFTKLEDGEIEALNSAAKSGKLLQLAAGAVYLTEDGEQTTEWEEVHKAKLDELESIIEELSGAPVIVAYHWKHDLTRLQKRFPKGVKIDKKPETQARWNRGEIPILFAHPSSAGHGLNLQDGGCDIVFFSEWYDAETHAQIIERIGPIRQAQSGHPRVVSVYHIRAVDTIDIAVALNLSGKIKADKAIRQYMKEKQKKLGIG</sequence>
<keyword evidence="2" id="KW-0547">Nucleotide-binding</keyword>
<evidence type="ECO:0000313" key="2">
    <source>
        <dbReference type="EMBL" id="AXH50971.1"/>
    </source>
</evidence>
<dbReference type="PROSITE" id="PS51192">
    <property type="entry name" value="HELICASE_ATP_BIND_1"/>
    <property type="match status" value="1"/>
</dbReference>
<gene>
    <name evidence="2" type="ORF">CPT_Scapp_042</name>
</gene>
<dbReference type="PANTHER" id="PTHR10799">
    <property type="entry name" value="SNF2/RAD54 HELICASE FAMILY"/>
    <property type="match status" value="1"/>
</dbReference>
<dbReference type="SUPFAM" id="SSF52540">
    <property type="entry name" value="P-loop containing nucleoside triphosphate hydrolases"/>
    <property type="match status" value="2"/>
</dbReference>
<dbReference type="SMART" id="SM00487">
    <property type="entry name" value="DEXDc"/>
    <property type="match status" value="1"/>
</dbReference>
<dbReference type="GO" id="GO:0004386">
    <property type="term" value="F:helicase activity"/>
    <property type="evidence" value="ECO:0007669"/>
    <property type="project" value="UniProtKB-KW"/>
</dbReference>
<keyword evidence="3" id="KW-1185">Reference proteome</keyword>
<dbReference type="Proteomes" id="UP000260583">
    <property type="component" value="Segment"/>
</dbReference>
<reference evidence="3" key="1">
    <citation type="submission" date="2018-06" db="EMBL/GenBank/DDBJ databases">
        <title>Complete genome of Serratia marcescens Siphophage Scapp.</title>
        <authorList>
            <person name="Koehler B.T."/>
            <person name="Bonasera R."/>
            <person name="Liu M."/>
            <person name="Kongari R."/>
        </authorList>
    </citation>
    <scope>NUCLEOTIDE SEQUENCE [LARGE SCALE GENOMIC DNA]</scope>
</reference>
<name>A0A345L6R9_9CAUD</name>
<accession>A0A345L6R9</accession>
<organism evidence="2 3">
    <name type="scientific">Serratia phage Scapp</name>
    <dbReference type="NCBI Taxonomy" id="2282409"/>
    <lineage>
        <taxon>Viruses</taxon>
        <taxon>Duplodnaviria</taxon>
        <taxon>Heunggongvirae</taxon>
        <taxon>Uroviricota</taxon>
        <taxon>Caudoviricetes</taxon>
        <taxon>Scappvirus</taxon>
        <taxon>Scappvirus scapp</taxon>
    </lineage>
</organism>
<dbReference type="GO" id="GO:0005524">
    <property type="term" value="F:ATP binding"/>
    <property type="evidence" value="ECO:0007669"/>
    <property type="project" value="InterPro"/>
</dbReference>
<dbReference type="InterPro" id="IPR000330">
    <property type="entry name" value="SNF2_N"/>
</dbReference>
<keyword evidence="2" id="KW-0067">ATP-binding</keyword>
<dbReference type="InterPro" id="IPR014001">
    <property type="entry name" value="Helicase_ATP-bd"/>
</dbReference>
<keyword evidence="2" id="KW-0347">Helicase</keyword>
<proteinExistence type="predicted"/>
<dbReference type="Gene3D" id="3.40.50.300">
    <property type="entry name" value="P-loop containing nucleotide triphosphate hydrolases"/>
    <property type="match status" value="2"/>
</dbReference>
<evidence type="ECO:0000313" key="3">
    <source>
        <dbReference type="Proteomes" id="UP000260583"/>
    </source>
</evidence>
<dbReference type="InterPro" id="IPR027417">
    <property type="entry name" value="P-loop_NTPase"/>
</dbReference>
<evidence type="ECO:0000259" key="1">
    <source>
        <dbReference type="PROSITE" id="PS51192"/>
    </source>
</evidence>
<keyword evidence="2" id="KW-0378">Hydrolase</keyword>